<feature type="transmembrane region" description="Helical" evidence="1">
    <location>
        <begin position="70"/>
        <end position="90"/>
    </location>
</feature>
<keyword evidence="1" id="KW-0812">Transmembrane</keyword>
<keyword evidence="1" id="KW-1133">Transmembrane helix</keyword>
<organism evidence="2 3">
    <name type="scientific">Nocardioides aestuarii</name>
    <dbReference type="NCBI Taxonomy" id="252231"/>
    <lineage>
        <taxon>Bacteria</taxon>
        <taxon>Bacillati</taxon>
        <taxon>Actinomycetota</taxon>
        <taxon>Actinomycetes</taxon>
        <taxon>Propionibacteriales</taxon>
        <taxon>Nocardioidaceae</taxon>
        <taxon>Nocardioides</taxon>
    </lineage>
</organism>
<comment type="caution">
    <text evidence="2">The sequence shown here is derived from an EMBL/GenBank/DDBJ whole genome shotgun (WGS) entry which is preliminary data.</text>
</comment>
<feature type="transmembrane region" description="Helical" evidence="1">
    <location>
        <begin position="15"/>
        <end position="33"/>
    </location>
</feature>
<feature type="transmembrane region" description="Helical" evidence="1">
    <location>
        <begin position="45"/>
        <end position="64"/>
    </location>
</feature>
<sequence>MGTHVAPRPVVARQVLPVAFVASVALAWVARLLVDGARPFQNDEFWLWVAVLTGVGAAGVVLALTRPSLGWRVAAGTALGIAVAILAVFLQTLARSA</sequence>
<dbReference type="EMBL" id="JBHUGD010000001">
    <property type="protein sequence ID" value="MFD1945394.1"/>
    <property type="molecule type" value="Genomic_DNA"/>
</dbReference>
<reference evidence="3" key="1">
    <citation type="journal article" date="2019" name="Int. J. Syst. Evol. Microbiol.">
        <title>The Global Catalogue of Microorganisms (GCM) 10K type strain sequencing project: providing services to taxonomists for standard genome sequencing and annotation.</title>
        <authorList>
            <consortium name="The Broad Institute Genomics Platform"/>
            <consortium name="The Broad Institute Genome Sequencing Center for Infectious Disease"/>
            <person name="Wu L."/>
            <person name="Ma J."/>
        </authorList>
    </citation>
    <scope>NUCLEOTIDE SEQUENCE [LARGE SCALE GENOMIC DNA]</scope>
    <source>
        <strain evidence="3">CGMCC 1.12477</strain>
    </source>
</reference>
<dbReference type="Proteomes" id="UP001597351">
    <property type="component" value="Unassembled WGS sequence"/>
</dbReference>
<proteinExistence type="predicted"/>
<evidence type="ECO:0000313" key="2">
    <source>
        <dbReference type="EMBL" id="MFD1945394.1"/>
    </source>
</evidence>
<evidence type="ECO:0000256" key="1">
    <source>
        <dbReference type="SAM" id="Phobius"/>
    </source>
</evidence>
<evidence type="ECO:0000313" key="3">
    <source>
        <dbReference type="Proteomes" id="UP001597351"/>
    </source>
</evidence>
<gene>
    <name evidence="2" type="ORF">ACFSDE_01215</name>
</gene>
<accession>A0ABW4TIG8</accession>
<dbReference type="RefSeq" id="WP_343915716.1">
    <property type="nucleotide sequence ID" value="NZ_BAAAJT010000002.1"/>
</dbReference>
<protein>
    <submittedName>
        <fullName evidence="2">Uncharacterized protein</fullName>
    </submittedName>
</protein>
<name>A0ABW4TIG8_9ACTN</name>
<keyword evidence="1" id="KW-0472">Membrane</keyword>
<keyword evidence="3" id="KW-1185">Reference proteome</keyword>